<comment type="caution">
    <text evidence="2">The sequence shown here is derived from an EMBL/GenBank/DDBJ whole genome shotgun (WGS) entry which is preliminary data.</text>
</comment>
<feature type="region of interest" description="Disordered" evidence="1">
    <location>
        <begin position="1"/>
        <end position="25"/>
    </location>
</feature>
<dbReference type="Proteomes" id="UP000593561">
    <property type="component" value="Unassembled WGS sequence"/>
</dbReference>
<evidence type="ECO:0000313" key="3">
    <source>
        <dbReference type="Proteomes" id="UP000593561"/>
    </source>
</evidence>
<name>A0A7J8SK87_GOSDV</name>
<accession>A0A7J8SK87</accession>
<reference evidence="2 3" key="1">
    <citation type="journal article" date="2019" name="Genome Biol. Evol.">
        <title>Insights into the evolution of the New World diploid cottons (Gossypium, subgenus Houzingenia) based on genome sequencing.</title>
        <authorList>
            <person name="Grover C.E."/>
            <person name="Arick M.A. 2nd"/>
            <person name="Thrash A."/>
            <person name="Conover J.L."/>
            <person name="Sanders W.S."/>
            <person name="Peterson D.G."/>
            <person name="Frelichowski J.E."/>
            <person name="Scheffler J.A."/>
            <person name="Scheffler B.E."/>
            <person name="Wendel J.F."/>
        </authorList>
    </citation>
    <scope>NUCLEOTIDE SEQUENCE [LARGE SCALE GENOMIC DNA]</scope>
    <source>
        <strain evidence="2">27</strain>
        <tissue evidence="2">Leaf</tissue>
    </source>
</reference>
<evidence type="ECO:0008006" key="4">
    <source>
        <dbReference type="Google" id="ProtNLM"/>
    </source>
</evidence>
<dbReference type="AlphaFoldDB" id="A0A7J8SK87"/>
<proteinExistence type="predicted"/>
<keyword evidence="3" id="KW-1185">Reference proteome</keyword>
<gene>
    <name evidence="2" type="ORF">Godav_004173</name>
</gene>
<dbReference type="EMBL" id="JABFAC010000010">
    <property type="protein sequence ID" value="MBA0626517.1"/>
    <property type="molecule type" value="Genomic_DNA"/>
</dbReference>
<evidence type="ECO:0000313" key="2">
    <source>
        <dbReference type="EMBL" id="MBA0626517.1"/>
    </source>
</evidence>
<evidence type="ECO:0000256" key="1">
    <source>
        <dbReference type="SAM" id="MobiDB-lite"/>
    </source>
</evidence>
<sequence length="148" mass="16856">MASLYENRGNGENLIEDPGTSKVRFKDTDDISDVEMVIESPPVPTPSWKDIVFGKDPAKSKESSKSLSQRHVYVCDSQFVGNIWVVALQNKMYGLWRPSQPFQLMDIENGYFLAKFKNSKYYGKPWTVDFCNNPFSVVSEIVVLGSRF</sequence>
<organism evidence="2 3">
    <name type="scientific">Gossypium davidsonii</name>
    <name type="common">Davidson's cotton</name>
    <name type="synonym">Gossypium klotzschianum subsp. davidsonii</name>
    <dbReference type="NCBI Taxonomy" id="34287"/>
    <lineage>
        <taxon>Eukaryota</taxon>
        <taxon>Viridiplantae</taxon>
        <taxon>Streptophyta</taxon>
        <taxon>Embryophyta</taxon>
        <taxon>Tracheophyta</taxon>
        <taxon>Spermatophyta</taxon>
        <taxon>Magnoliopsida</taxon>
        <taxon>eudicotyledons</taxon>
        <taxon>Gunneridae</taxon>
        <taxon>Pentapetalae</taxon>
        <taxon>rosids</taxon>
        <taxon>malvids</taxon>
        <taxon>Malvales</taxon>
        <taxon>Malvaceae</taxon>
        <taxon>Malvoideae</taxon>
        <taxon>Gossypium</taxon>
    </lineage>
</organism>
<protein>
    <recommendedName>
        <fullName evidence="4">DUF4283 domain-containing protein</fullName>
    </recommendedName>
</protein>